<keyword evidence="2" id="KW-0472">Membrane</keyword>
<name>A0A4S3JFW3_9EURO</name>
<feature type="region of interest" description="Disordered" evidence="1">
    <location>
        <begin position="79"/>
        <end position="113"/>
    </location>
</feature>
<dbReference type="Proteomes" id="UP000308092">
    <property type="component" value="Unassembled WGS sequence"/>
</dbReference>
<evidence type="ECO:0000313" key="6">
    <source>
        <dbReference type="Proteomes" id="UP000324241"/>
    </source>
</evidence>
<dbReference type="OrthoDB" id="5387214at2759"/>
<keyword evidence="2" id="KW-1133">Transmembrane helix</keyword>
<organism evidence="4 5">
    <name type="scientific">Aspergillus tanneri</name>
    <dbReference type="NCBI Taxonomy" id="1220188"/>
    <lineage>
        <taxon>Eukaryota</taxon>
        <taxon>Fungi</taxon>
        <taxon>Dikarya</taxon>
        <taxon>Ascomycota</taxon>
        <taxon>Pezizomycotina</taxon>
        <taxon>Eurotiomycetes</taxon>
        <taxon>Eurotiomycetidae</taxon>
        <taxon>Eurotiales</taxon>
        <taxon>Aspergillaceae</taxon>
        <taxon>Aspergillus</taxon>
        <taxon>Aspergillus subgen. Circumdati</taxon>
    </lineage>
</organism>
<evidence type="ECO:0000313" key="3">
    <source>
        <dbReference type="EMBL" id="KAA8648886.1"/>
    </source>
</evidence>
<dbReference type="RefSeq" id="XP_033428247.1">
    <property type="nucleotide sequence ID" value="XM_033569441.1"/>
</dbReference>
<evidence type="ECO:0000256" key="2">
    <source>
        <dbReference type="SAM" id="Phobius"/>
    </source>
</evidence>
<keyword evidence="2" id="KW-0812">Transmembrane</keyword>
<proteinExistence type="predicted"/>
<accession>A0A4S3JFW3</accession>
<evidence type="ECO:0000313" key="5">
    <source>
        <dbReference type="Proteomes" id="UP000308092"/>
    </source>
</evidence>
<dbReference type="Proteomes" id="UP000324241">
    <property type="component" value="Unassembled WGS sequence"/>
</dbReference>
<dbReference type="EMBL" id="QUQM01000003">
    <property type="protein sequence ID" value="KAA8648886.1"/>
    <property type="molecule type" value="Genomic_DNA"/>
</dbReference>
<dbReference type="VEuPathDB" id="FungiDB:EYZ11_006419"/>
<reference evidence="4 5" key="1">
    <citation type="submission" date="2019-03" db="EMBL/GenBank/DDBJ databases">
        <title>The genome sequence of a newly discovered highly antifungal drug resistant Aspergillus species, Aspergillus tanneri NIH 1004.</title>
        <authorList>
            <person name="Mounaud S."/>
            <person name="Singh I."/>
            <person name="Joardar V."/>
            <person name="Pakala S."/>
            <person name="Pakala S."/>
            <person name="Venepally P."/>
            <person name="Hoover J."/>
            <person name="Nierman W."/>
            <person name="Chung J."/>
            <person name="Losada L."/>
        </authorList>
    </citation>
    <scope>NUCLEOTIDE SEQUENCE [LARGE SCALE GENOMIC DNA]</scope>
    <source>
        <strain evidence="4 5">NIH1004</strain>
    </source>
</reference>
<reference evidence="3 6" key="2">
    <citation type="submission" date="2019-08" db="EMBL/GenBank/DDBJ databases">
        <title>The genome sequence of a newly discovered highly antifungal drug resistant Aspergillus species, Aspergillus tanneri NIH 1004.</title>
        <authorList>
            <person name="Mounaud S."/>
            <person name="Singh I."/>
            <person name="Joardar V."/>
            <person name="Pakala S."/>
            <person name="Pakala S."/>
            <person name="Venepally P."/>
            <person name="Chung J.K."/>
            <person name="Losada L."/>
            <person name="Nierman W.C."/>
        </authorList>
    </citation>
    <scope>NUCLEOTIDE SEQUENCE [LARGE SCALE GENOMIC DNA]</scope>
    <source>
        <strain evidence="3 6">NIH1004</strain>
    </source>
</reference>
<keyword evidence="5" id="KW-1185">Reference proteome</keyword>
<sequence>MNSPDLSPFGAQFAHRDDKRSVSSNTTLPTTLAAVPEAHTLPSSLATPVQDFDPCIGAKPSSPFYRHATPSVSLARLKLQSKNPQAREVHEDPENIPDTTRSSVTGDRSHRDSKLWAQEKTRCGCMQSLSKKQQIILKAAIAIGTLGSMMAIALGITAAVGGGVWKSDHQHRVIG</sequence>
<feature type="compositionally biased region" description="Polar residues" evidence="1">
    <location>
        <begin position="97"/>
        <end position="106"/>
    </location>
</feature>
<comment type="caution">
    <text evidence="4">The sequence shown here is derived from an EMBL/GenBank/DDBJ whole genome shotgun (WGS) entry which is preliminary data.</text>
</comment>
<feature type="region of interest" description="Disordered" evidence="1">
    <location>
        <begin position="1"/>
        <end position="28"/>
    </location>
</feature>
<evidence type="ECO:0000313" key="4">
    <source>
        <dbReference type="EMBL" id="THC94090.1"/>
    </source>
</evidence>
<evidence type="ECO:0000256" key="1">
    <source>
        <dbReference type="SAM" id="MobiDB-lite"/>
    </source>
</evidence>
<dbReference type="AlphaFoldDB" id="A0A4S3JFW3"/>
<protein>
    <submittedName>
        <fullName evidence="4">Uncharacterized protein</fullName>
    </submittedName>
</protein>
<dbReference type="GeneID" id="54327475"/>
<dbReference type="EMBL" id="SOSA01000226">
    <property type="protein sequence ID" value="THC94090.1"/>
    <property type="molecule type" value="Genomic_DNA"/>
</dbReference>
<feature type="transmembrane region" description="Helical" evidence="2">
    <location>
        <begin position="135"/>
        <end position="160"/>
    </location>
</feature>
<gene>
    <name evidence="3" type="ORF">ATNIH1004_004773</name>
    <name evidence="4" type="ORF">EYZ11_006419</name>
</gene>